<dbReference type="GO" id="GO:0008168">
    <property type="term" value="F:methyltransferase activity"/>
    <property type="evidence" value="ECO:0007669"/>
    <property type="project" value="UniProtKB-KW"/>
</dbReference>
<dbReference type="AlphaFoldDB" id="A0A1G9I3L2"/>
<dbReference type="STRING" id="321763.SAMN04488692_102102"/>
<dbReference type="EC" id="2.1.1.-" evidence="4"/>
<dbReference type="EMBL" id="FNGO01000002">
    <property type="protein sequence ID" value="SDL19672.1"/>
    <property type="molecule type" value="Genomic_DNA"/>
</dbReference>
<keyword evidence="3 4" id="KW-0808">Transferase</keyword>
<reference evidence="5 6" key="1">
    <citation type="submission" date="2016-10" db="EMBL/GenBank/DDBJ databases">
        <authorList>
            <person name="de Groot N.N."/>
        </authorList>
    </citation>
    <scope>NUCLEOTIDE SEQUENCE [LARGE SCALE GENOMIC DNA]</scope>
    <source>
        <strain evidence="5 6">SLAS-1</strain>
    </source>
</reference>
<evidence type="ECO:0000256" key="1">
    <source>
        <dbReference type="ARBA" id="ARBA00007137"/>
    </source>
</evidence>
<dbReference type="Pfam" id="PF06253">
    <property type="entry name" value="MTTB"/>
    <property type="match status" value="1"/>
</dbReference>
<proteinExistence type="inferred from homology"/>
<evidence type="ECO:0000313" key="5">
    <source>
        <dbReference type="EMBL" id="SDL19672.1"/>
    </source>
</evidence>
<dbReference type="InterPro" id="IPR038601">
    <property type="entry name" value="MttB-like_sf"/>
</dbReference>
<dbReference type="Proteomes" id="UP000199476">
    <property type="component" value="Unassembled WGS sequence"/>
</dbReference>
<evidence type="ECO:0000256" key="3">
    <source>
        <dbReference type="ARBA" id="ARBA00022679"/>
    </source>
</evidence>
<dbReference type="Gene3D" id="3.20.20.480">
    <property type="entry name" value="Trimethylamine methyltransferase-like"/>
    <property type="match status" value="1"/>
</dbReference>
<gene>
    <name evidence="5" type="ORF">SAMN04488692_102102</name>
</gene>
<dbReference type="InterPro" id="IPR010426">
    <property type="entry name" value="MTTB_MeTrfase"/>
</dbReference>
<keyword evidence="2 5" id="KW-0489">Methyltransferase</keyword>
<dbReference type="GO" id="GO:0032259">
    <property type="term" value="P:methylation"/>
    <property type="evidence" value="ECO:0007669"/>
    <property type="project" value="UniProtKB-KW"/>
</dbReference>
<dbReference type="RefSeq" id="WP_089757969.1">
    <property type="nucleotide sequence ID" value="NZ_FNGO01000002.1"/>
</dbReference>
<protein>
    <recommendedName>
        <fullName evidence="4">Methyltransferase</fullName>
        <ecNumber evidence="4">2.1.1.-</ecNumber>
    </recommendedName>
</protein>
<evidence type="ECO:0000256" key="2">
    <source>
        <dbReference type="ARBA" id="ARBA00022603"/>
    </source>
</evidence>
<accession>A0A1G9I3L2</accession>
<organism evidence="5 6">
    <name type="scientific">Halarsenatibacter silvermanii</name>
    <dbReference type="NCBI Taxonomy" id="321763"/>
    <lineage>
        <taxon>Bacteria</taxon>
        <taxon>Bacillati</taxon>
        <taxon>Bacillota</taxon>
        <taxon>Clostridia</taxon>
        <taxon>Halanaerobiales</taxon>
        <taxon>Halarsenatibacteraceae</taxon>
        <taxon>Halarsenatibacter</taxon>
    </lineage>
</organism>
<evidence type="ECO:0000313" key="6">
    <source>
        <dbReference type="Proteomes" id="UP000199476"/>
    </source>
</evidence>
<dbReference type="PIRSF" id="PIRSF037567">
    <property type="entry name" value="MTTB_MeTrfase"/>
    <property type="match status" value="1"/>
</dbReference>
<evidence type="ECO:0000256" key="4">
    <source>
        <dbReference type="PIRNR" id="PIRNR037567"/>
    </source>
</evidence>
<keyword evidence="6" id="KW-1185">Reference proteome</keyword>
<dbReference type="GO" id="GO:0015948">
    <property type="term" value="P:methanogenesis"/>
    <property type="evidence" value="ECO:0007669"/>
    <property type="project" value="UniProtKB-UniRule"/>
</dbReference>
<comment type="similarity">
    <text evidence="1 4">Belongs to the trimethylamine methyltransferase family.</text>
</comment>
<sequence>MFKRKLGNQDIFTPGEEDALHEATLRVLEESGVEIVSSRAREHFQRAGIEVDGNRVHPGQDDLEKFLAKAPESFEIKARNEANNIRVGGNNTVFVPGYGAPFVMDYEGVRRNSTFADYRNFTKLTQCSDNLDVVGGVLVEPNDVPDRIRHARMFSAAIKLSDKCFMGSSMGRKKARETLDMAAILFGSKKYVADNVVLITLINANSPLQLDVRMTDALEVYAENGQALCLASMSMSGTTAPATIPATLVQQNAEVLTGILLAQIINPGCPVIYGSASSLLDLRGADMALGSPETAKMFNGTAQLARRYDLPVRGGGALTDSLFPDAQGGYEAMMNIFSAIKSGFNFMLHSAGLLENYMAMSYEKFVIDDEILGMIGNYASGLEVNEDTIAEEVINEVGPGGNYITHDHTFSHMEDLRTPNLSSRRKYSSEKDQPIARERAYQKRQEILEDFEAPDLPAGIVEELKNYINDLESRSGI</sequence>
<name>A0A1G9I3L2_9FIRM</name>
<dbReference type="OrthoDB" id="5418352at2"/>